<dbReference type="Gene3D" id="1.10.287.40">
    <property type="entry name" value="Serine-tRNA synthetase, tRNA binding domain"/>
    <property type="match status" value="1"/>
</dbReference>
<feature type="binding site" evidence="8">
    <location>
        <position position="465"/>
    </location>
    <ligand>
        <name>L-serine</name>
        <dbReference type="ChEBI" id="CHEBI:33384"/>
    </ligand>
</feature>
<evidence type="ECO:0000256" key="4">
    <source>
        <dbReference type="ARBA" id="ARBA00022840"/>
    </source>
</evidence>
<evidence type="ECO:0000313" key="11">
    <source>
        <dbReference type="EMBL" id="KAK0514555.1"/>
    </source>
</evidence>
<evidence type="ECO:0000256" key="8">
    <source>
        <dbReference type="PIRSR" id="PIRSR001529-1"/>
    </source>
</evidence>
<evidence type="ECO:0000259" key="10">
    <source>
        <dbReference type="PROSITE" id="PS50862"/>
    </source>
</evidence>
<dbReference type="InterPro" id="IPR010978">
    <property type="entry name" value="tRNA-bd_arm"/>
</dbReference>
<dbReference type="InterPro" id="IPR015866">
    <property type="entry name" value="Ser-tRNA-synth_1_N"/>
</dbReference>
<feature type="domain" description="Aminoacyl-transfer RNA synthetases class-II family profile" evidence="10">
    <location>
        <begin position="221"/>
        <end position="492"/>
    </location>
</feature>
<feature type="binding site" evidence="9">
    <location>
        <begin position="429"/>
        <end position="432"/>
    </location>
    <ligand>
        <name>ATP</name>
        <dbReference type="ChEBI" id="CHEBI:30616"/>
    </ligand>
</feature>
<dbReference type="InterPro" id="IPR006195">
    <property type="entry name" value="aa-tRNA-synth_II"/>
</dbReference>
<evidence type="ECO:0000256" key="2">
    <source>
        <dbReference type="ARBA" id="ARBA00022598"/>
    </source>
</evidence>
<reference evidence="11" key="1">
    <citation type="submission" date="2023-03" db="EMBL/GenBank/DDBJ databases">
        <title>Complete genome of Cladonia borealis.</title>
        <authorList>
            <person name="Park H."/>
        </authorList>
    </citation>
    <scope>NUCLEOTIDE SEQUENCE</scope>
    <source>
        <strain evidence="11">ANT050790</strain>
    </source>
</reference>
<dbReference type="GO" id="GO:0006434">
    <property type="term" value="P:seryl-tRNA aminoacylation"/>
    <property type="evidence" value="ECO:0007669"/>
    <property type="project" value="InterPro"/>
</dbReference>
<dbReference type="Gene3D" id="3.30.930.10">
    <property type="entry name" value="Bira Bifunctional Protein, Domain 2"/>
    <property type="match status" value="1"/>
</dbReference>
<gene>
    <name evidence="11" type="ORF">JMJ35_003172</name>
</gene>
<feature type="site" description="Important for serine binding" evidence="8">
    <location>
        <position position="467"/>
    </location>
</feature>
<feature type="binding site" evidence="8">
    <location>
        <position position="297"/>
    </location>
    <ligand>
        <name>L-serine</name>
        <dbReference type="ChEBI" id="CHEBI:33384"/>
    </ligand>
</feature>
<dbReference type="PANTHER" id="PTHR11778">
    <property type="entry name" value="SERYL-TRNA SYNTHETASE"/>
    <property type="match status" value="1"/>
</dbReference>
<evidence type="ECO:0000256" key="3">
    <source>
        <dbReference type="ARBA" id="ARBA00022741"/>
    </source>
</evidence>
<evidence type="ECO:0000256" key="1">
    <source>
        <dbReference type="ARBA" id="ARBA00012840"/>
    </source>
</evidence>
<dbReference type="AlphaFoldDB" id="A0AA39R4B4"/>
<dbReference type="InterPro" id="IPR002317">
    <property type="entry name" value="Ser-tRNA-ligase_type_1"/>
</dbReference>
<proteinExistence type="predicted"/>
<keyword evidence="5" id="KW-0030">Aminoacyl-tRNA synthetase</keyword>
<dbReference type="PRINTS" id="PR00981">
    <property type="entry name" value="TRNASYNTHSER"/>
</dbReference>
<dbReference type="Pfam" id="PF02403">
    <property type="entry name" value="Seryl_tRNA_N"/>
    <property type="match status" value="1"/>
</dbReference>
<dbReference type="InterPro" id="IPR045864">
    <property type="entry name" value="aa-tRNA-synth_II/BPL/LPL"/>
</dbReference>
<dbReference type="SUPFAM" id="SSF46589">
    <property type="entry name" value="tRNA-binding arm"/>
    <property type="match status" value="1"/>
</dbReference>
<keyword evidence="3" id="KW-0547">Nucleotide-binding</keyword>
<name>A0AA39R4B4_9LECA</name>
<feature type="binding site" evidence="8">
    <location>
        <position position="351"/>
    </location>
    <ligand>
        <name>L-serine</name>
        <dbReference type="ChEBI" id="CHEBI:33384"/>
    </ligand>
</feature>
<feature type="binding site" evidence="8">
    <location>
        <position position="328"/>
    </location>
    <ligand>
        <name>L-serine</name>
        <dbReference type="ChEBI" id="CHEBI:33384"/>
    </ligand>
</feature>
<evidence type="ECO:0000256" key="5">
    <source>
        <dbReference type="ARBA" id="ARBA00023146"/>
    </source>
</evidence>
<dbReference type="PROSITE" id="PS50862">
    <property type="entry name" value="AA_TRNA_LIGASE_II"/>
    <property type="match status" value="1"/>
</dbReference>
<dbReference type="NCBIfam" id="TIGR00414">
    <property type="entry name" value="serS"/>
    <property type="match status" value="1"/>
</dbReference>
<dbReference type="GO" id="GO:0004828">
    <property type="term" value="F:serine-tRNA ligase activity"/>
    <property type="evidence" value="ECO:0007669"/>
    <property type="project" value="UniProtKB-EC"/>
</dbReference>
<dbReference type="SUPFAM" id="SSF55681">
    <property type="entry name" value="Class II aaRS and biotin synthetases"/>
    <property type="match status" value="1"/>
</dbReference>
<dbReference type="Proteomes" id="UP001166286">
    <property type="component" value="Unassembled WGS sequence"/>
</dbReference>
<dbReference type="FunFam" id="3.30.930.10:FF:000069">
    <property type="entry name" value="Seryl-tRNA synthetase"/>
    <property type="match status" value="1"/>
</dbReference>
<dbReference type="PIRSF" id="PIRSF001529">
    <property type="entry name" value="Ser-tRNA-synth_IIa"/>
    <property type="match status" value="1"/>
</dbReference>
<comment type="caution">
    <text evidence="11">The sequence shown here is derived from an EMBL/GenBank/DDBJ whole genome shotgun (WGS) entry which is preliminary data.</text>
</comment>
<feature type="binding site" evidence="9">
    <location>
        <begin position="328"/>
        <end position="330"/>
    </location>
    <ligand>
        <name>ATP</name>
        <dbReference type="ChEBI" id="CHEBI:30616"/>
    </ligand>
</feature>
<evidence type="ECO:0000256" key="9">
    <source>
        <dbReference type="PIRSR" id="PIRSR001529-2"/>
    </source>
</evidence>
<evidence type="ECO:0000313" key="12">
    <source>
        <dbReference type="Proteomes" id="UP001166286"/>
    </source>
</evidence>
<sequence length="509" mass="57073">MIRWKPSARRTRIALSASKYRQRRPPSDRVRVPEVIPTTAPKPEYNIKHIRNHYESYSQNCDARNYKAQSGNPSKIVGLFEEWAQSKSDTRDLRVRNNVIQKELSHTKTPSEVKTGSQYVTGQERTKLLQEARGLKNKLAASTIKEQQLLGQIDALAAELPNLTSEETPLGSDPNVIGYINEDVSTIETHPARSHVEIGADLDLLDFAGAATASGWGWYYLRNEGALLEQALIQYALKVAREHGFTIVTPPSMVYSHIVSACGFRPRDQSGEQQVYNIEQANKKKGSDRPAWSLAGTAEIPFAGMKAKQVLDAADLPIKVVGPSRCYRAEAGARGVDTKGLYRVHEFTKVEMFAWTLPGAEQEVFDSLLSIQKTILENLGLHCRILEMPSHDLGASATRKQDIEAFFPSRQRRKHDHVHSKEDNEGWGEVTSTSICTDYQTRRLDTRVKNVPGSKKPLEFPSTVNGTAVAVPRVLAAILENGWDKEGFVRIPEVLWPWMHGMQIIEKKK</sequence>
<evidence type="ECO:0000256" key="7">
    <source>
        <dbReference type="ARBA" id="ARBA00034892"/>
    </source>
</evidence>
<keyword evidence="4 9" id="KW-0067">ATP-binding</keyword>
<accession>A0AA39R4B4</accession>
<keyword evidence="12" id="KW-1185">Reference proteome</keyword>
<dbReference type="Pfam" id="PF00587">
    <property type="entry name" value="tRNA-synt_2b"/>
    <property type="match status" value="1"/>
</dbReference>
<keyword evidence="2" id="KW-0436">Ligase</keyword>
<evidence type="ECO:0000256" key="6">
    <source>
        <dbReference type="ARBA" id="ARBA00031113"/>
    </source>
</evidence>
<protein>
    <recommendedName>
        <fullName evidence="1">serine--tRNA ligase</fullName>
        <ecNumber evidence="1">6.1.1.11</ecNumber>
    </recommendedName>
    <alternativeName>
        <fullName evidence="6">Seryl-tRNA synthetase</fullName>
    </alternativeName>
    <alternativeName>
        <fullName evidence="7">Seryl-tRNA(Ser) synthetase</fullName>
    </alternativeName>
</protein>
<dbReference type="EC" id="6.1.1.11" evidence="1"/>
<dbReference type="EMBL" id="JAFEKC020000005">
    <property type="protein sequence ID" value="KAK0514555.1"/>
    <property type="molecule type" value="Genomic_DNA"/>
</dbReference>
<feature type="binding site" evidence="9">
    <location>
        <begin position="344"/>
        <end position="347"/>
    </location>
    <ligand>
        <name>ATP</name>
        <dbReference type="ChEBI" id="CHEBI:30616"/>
    </ligand>
</feature>
<organism evidence="11 12">
    <name type="scientific">Cladonia borealis</name>
    <dbReference type="NCBI Taxonomy" id="184061"/>
    <lineage>
        <taxon>Eukaryota</taxon>
        <taxon>Fungi</taxon>
        <taxon>Dikarya</taxon>
        <taxon>Ascomycota</taxon>
        <taxon>Pezizomycotina</taxon>
        <taxon>Lecanoromycetes</taxon>
        <taxon>OSLEUM clade</taxon>
        <taxon>Lecanoromycetidae</taxon>
        <taxon>Lecanorales</taxon>
        <taxon>Lecanorineae</taxon>
        <taxon>Cladoniaceae</taxon>
        <taxon>Cladonia</taxon>
    </lineage>
</organism>
<dbReference type="GO" id="GO:0005524">
    <property type="term" value="F:ATP binding"/>
    <property type="evidence" value="ECO:0007669"/>
    <property type="project" value="UniProtKB-KW"/>
</dbReference>
<dbReference type="InterPro" id="IPR002314">
    <property type="entry name" value="aa-tRNA-synt_IIb"/>
</dbReference>
<dbReference type="InterPro" id="IPR042103">
    <property type="entry name" value="SerRS_1_N_sf"/>
</dbReference>